<dbReference type="PANTHER" id="PTHR21716:SF4">
    <property type="entry name" value="TRANSMEMBRANE PROTEIN 245"/>
    <property type="match status" value="1"/>
</dbReference>
<dbReference type="PANTHER" id="PTHR21716">
    <property type="entry name" value="TRANSMEMBRANE PROTEIN"/>
    <property type="match status" value="1"/>
</dbReference>
<keyword evidence="9" id="KW-1185">Reference proteome</keyword>
<reference evidence="8 9" key="1">
    <citation type="journal article" date="2019" name="Int. J. Syst. Evol. Microbiol.">
        <title>The Global Catalogue of Microorganisms (GCM) 10K type strain sequencing project: providing services to taxonomists for standard genome sequencing and annotation.</title>
        <authorList>
            <consortium name="The Broad Institute Genomics Platform"/>
            <consortium name="The Broad Institute Genome Sequencing Center for Infectious Disease"/>
            <person name="Wu L."/>
            <person name="Ma J."/>
        </authorList>
    </citation>
    <scope>NUCLEOTIDE SEQUENCE [LARGE SCALE GENOMIC DNA]</scope>
    <source>
        <strain evidence="8 9">JCM 16331</strain>
    </source>
</reference>
<keyword evidence="4 7" id="KW-1133">Transmembrane helix</keyword>
<evidence type="ECO:0000256" key="1">
    <source>
        <dbReference type="ARBA" id="ARBA00004141"/>
    </source>
</evidence>
<comment type="caution">
    <text evidence="8">The sequence shown here is derived from an EMBL/GenBank/DDBJ whole genome shotgun (WGS) entry which is preliminary data.</text>
</comment>
<comment type="subcellular location">
    <subcellularLocation>
        <location evidence="1">Membrane</location>
        <topology evidence="1">Multi-pass membrane protein</topology>
    </subcellularLocation>
</comment>
<feature type="transmembrane region" description="Helical" evidence="7">
    <location>
        <begin position="358"/>
        <end position="391"/>
    </location>
</feature>
<dbReference type="GO" id="GO:0016020">
    <property type="term" value="C:membrane"/>
    <property type="evidence" value="ECO:0007669"/>
    <property type="project" value="UniProtKB-SubCell"/>
</dbReference>
<evidence type="ECO:0000256" key="7">
    <source>
        <dbReference type="SAM" id="Phobius"/>
    </source>
</evidence>
<feature type="region of interest" description="Disordered" evidence="6">
    <location>
        <begin position="1"/>
        <end position="39"/>
    </location>
</feature>
<name>A0A830G9F0_9EURY</name>
<dbReference type="Proteomes" id="UP000608850">
    <property type="component" value="Unassembled WGS sequence"/>
</dbReference>
<feature type="transmembrane region" description="Helical" evidence="7">
    <location>
        <begin position="253"/>
        <end position="273"/>
    </location>
</feature>
<feature type="transmembrane region" description="Helical" evidence="7">
    <location>
        <begin position="285"/>
        <end position="318"/>
    </location>
</feature>
<feature type="compositionally biased region" description="Gly residues" evidence="6">
    <location>
        <begin position="1"/>
        <end position="16"/>
    </location>
</feature>
<feature type="transmembrane region" description="Helical" evidence="7">
    <location>
        <begin position="190"/>
        <end position="215"/>
    </location>
</feature>
<feature type="transmembrane region" description="Helical" evidence="7">
    <location>
        <begin position="58"/>
        <end position="90"/>
    </location>
</feature>
<evidence type="ECO:0000313" key="9">
    <source>
        <dbReference type="Proteomes" id="UP000608850"/>
    </source>
</evidence>
<keyword evidence="3 7" id="KW-0812">Transmembrane</keyword>
<evidence type="ECO:0000256" key="6">
    <source>
        <dbReference type="SAM" id="MobiDB-lite"/>
    </source>
</evidence>
<organism evidence="8 9">
    <name type="scientific">Halarchaeum nitratireducens</name>
    <dbReference type="NCBI Taxonomy" id="489913"/>
    <lineage>
        <taxon>Archaea</taxon>
        <taxon>Methanobacteriati</taxon>
        <taxon>Methanobacteriota</taxon>
        <taxon>Stenosarchaea group</taxon>
        <taxon>Halobacteria</taxon>
        <taxon>Halobacteriales</taxon>
        <taxon>Halobacteriaceae</taxon>
    </lineage>
</organism>
<sequence length="421" mass="45356">MRGSREGGGATGGDAGLGRANGRAFESGETPSRRPTGTLGPTLYYARTRRACMNEKRLVVACFGVLVAAALAFLAYRFIAPLTVSVFLYYSTRRYHKSLKRLHLPSRARAAIVLASLAVPLVLLIGYAVVLLVVDARSFIMEYALLDVAAARLPWFEGIGTLPPLTIDGLYTAYQSGQLSPFITFATDHAAFLTGLLSELFLDLFVIIIVTYYLLIDGGRLREWLLRFDDDAIVRDYLEATDVELEAVLFGNLLNVIAVALIAIASFTLYNFVAPEAVEVPYPALAGALTGLASLVPVVGMKLVYLPLAAITAIPVALTGRTDLLVYVVGFLVVAVVVVDTIPDIVLRPILSGENTHVGLLMLAYTLGPVVLGFYGLFLAPILLVVGLTFADTALPRLLGVDPIDADDDSLSDSQRRLDDF</sequence>
<proteinExistence type="inferred from homology"/>
<comment type="similarity">
    <text evidence="2">Belongs to the autoinducer-2 exporter (AI-2E) (TC 2.A.86) family.</text>
</comment>
<evidence type="ECO:0000256" key="5">
    <source>
        <dbReference type="ARBA" id="ARBA00023136"/>
    </source>
</evidence>
<accession>A0A830G9F0</accession>
<feature type="transmembrane region" description="Helical" evidence="7">
    <location>
        <begin position="324"/>
        <end position="346"/>
    </location>
</feature>
<dbReference type="InterPro" id="IPR002549">
    <property type="entry name" value="AI-2E-like"/>
</dbReference>
<dbReference type="EMBL" id="BMOQ01000002">
    <property type="protein sequence ID" value="GGN10426.1"/>
    <property type="molecule type" value="Genomic_DNA"/>
</dbReference>
<dbReference type="Pfam" id="PF01594">
    <property type="entry name" value="AI-2E_transport"/>
    <property type="match status" value="1"/>
</dbReference>
<dbReference type="AlphaFoldDB" id="A0A830G9F0"/>
<gene>
    <name evidence="8" type="ORF">GCM10009021_07830</name>
</gene>
<keyword evidence="5 7" id="KW-0472">Membrane</keyword>
<evidence type="ECO:0000313" key="8">
    <source>
        <dbReference type="EMBL" id="GGN10426.1"/>
    </source>
</evidence>
<evidence type="ECO:0000256" key="3">
    <source>
        <dbReference type="ARBA" id="ARBA00022692"/>
    </source>
</evidence>
<feature type="transmembrane region" description="Helical" evidence="7">
    <location>
        <begin position="110"/>
        <end position="134"/>
    </location>
</feature>
<protein>
    <submittedName>
        <fullName evidence="8">AI-2E family transporter</fullName>
    </submittedName>
</protein>
<evidence type="ECO:0000256" key="4">
    <source>
        <dbReference type="ARBA" id="ARBA00022989"/>
    </source>
</evidence>
<evidence type="ECO:0000256" key="2">
    <source>
        <dbReference type="ARBA" id="ARBA00009773"/>
    </source>
</evidence>